<name>A0AAF0J2I7_9BASI</name>
<keyword evidence="3" id="KW-1185">Reference proteome</keyword>
<keyword evidence="1" id="KW-1133">Transmembrane helix</keyword>
<proteinExistence type="predicted"/>
<sequence length="80" mass="8989">MVRKPLIDYLHHATVLALVGMAGWGLWLTGAVYVSRIGSTERIPYGSPDRESLTDATSRLVKQWKEANRQKAQEHAEAQK</sequence>
<protein>
    <submittedName>
        <fullName evidence="2">Uncharacterized protein</fullName>
    </submittedName>
</protein>
<reference evidence="2" key="1">
    <citation type="submission" date="2023-03" db="EMBL/GenBank/DDBJ databases">
        <title>Mating type loci evolution in Malassezia.</title>
        <authorList>
            <person name="Coelho M.A."/>
        </authorList>
    </citation>
    <scope>NUCLEOTIDE SEQUENCE</scope>
    <source>
        <strain evidence="2">CBS 9557</strain>
    </source>
</reference>
<accession>A0AAF0J2I7</accession>
<evidence type="ECO:0000313" key="3">
    <source>
        <dbReference type="Proteomes" id="UP001213623"/>
    </source>
</evidence>
<gene>
    <name evidence="2" type="ORF">MNAN1_001953</name>
</gene>
<keyword evidence="1" id="KW-0472">Membrane</keyword>
<dbReference type="EMBL" id="CP119894">
    <property type="protein sequence ID" value="WFD26964.1"/>
    <property type="molecule type" value="Genomic_DNA"/>
</dbReference>
<keyword evidence="1" id="KW-0812">Transmembrane</keyword>
<dbReference type="Proteomes" id="UP001213623">
    <property type="component" value="Chromosome 3"/>
</dbReference>
<evidence type="ECO:0000313" key="2">
    <source>
        <dbReference type="EMBL" id="WFD26964.1"/>
    </source>
</evidence>
<evidence type="ECO:0000256" key="1">
    <source>
        <dbReference type="SAM" id="Phobius"/>
    </source>
</evidence>
<organism evidence="2 3">
    <name type="scientific">Malassezia nana</name>
    <dbReference type="NCBI Taxonomy" id="180528"/>
    <lineage>
        <taxon>Eukaryota</taxon>
        <taxon>Fungi</taxon>
        <taxon>Dikarya</taxon>
        <taxon>Basidiomycota</taxon>
        <taxon>Ustilaginomycotina</taxon>
        <taxon>Malasseziomycetes</taxon>
        <taxon>Malasseziales</taxon>
        <taxon>Malasseziaceae</taxon>
        <taxon>Malassezia</taxon>
    </lineage>
</organism>
<dbReference type="AlphaFoldDB" id="A0AAF0J2I7"/>
<feature type="transmembrane region" description="Helical" evidence="1">
    <location>
        <begin position="12"/>
        <end position="34"/>
    </location>
</feature>